<evidence type="ECO:0000313" key="1">
    <source>
        <dbReference type="Ensembl" id="ENSANAP00000032081.1"/>
    </source>
</evidence>
<dbReference type="Ensembl" id="ENSANAT00000050129.1">
    <property type="protein sequence ID" value="ENSANAP00000032081.1"/>
    <property type="gene ID" value="ENSANAG00000033751.1"/>
</dbReference>
<dbReference type="GeneTree" id="ENSGT00730000111200"/>
<organism evidence="1 2">
    <name type="scientific">Aotus nancymaae</name>
    <name type="common">Ma's night monkey</name>
    <dbReference type="NCBI Taxonomy" id="37293"/>
    <lineage>
        <taxon>Eukaryota</taxon>
        <taxon>Metazoa</taxon>
        <taxon>Chordata</taxon>
        <taxon>Craniata</taxon>
        <taxon>Vertebrata</taxon>
        <taxon>Euteleostomi</taxon>
        <taxon>Mammalia</taxon>
        <taxon>Eutheria</taxon>
        <taxon>Euarchontoglires</taxon>
        <taxon>Primates</taxon>
        <taxon>Haplorrhini</taxon>
        <taxon>Platyrrhini</taxon>
        <taxon>Aotidae</taxon>
        <taxon>Aotus</taxon>
    </lineage>
</organism>
<protein>
    <submittedName>
        <fullName evidence="1">Uncharacterized protein</fullName>
    </submittedName>
</protein>
<reference evidence="1" key="1">
    <citation type="submission" date="2025-08" db="UniProtKB">
        <authorList>
            <consortium name="Ensembl"/>
        </authorList>
    </citation>
    <scope>IDENTIFICATION</scope>
</reference>
<evidence type="ECO:0000313" key="2">
    <source>
        <dbReference type="Proteomes" id="UP000233020"/>
    </source>
</evidence>
<dbReference type="Proteomes" id="UP000233020">
    <property type="component" value="Unplaced"/>
</dbReference>
<reference evidence="1" key="2">
    <citation type="submission" date="2025-09" db="UniProtKB">
        <authorList>
            <consortium name="Ensembl"/>
        </authorList>
    </citation>
    <scope>IDENTIFICATION</scope>
</reference>
<proteinExistence type="predicted"/>
<accession>A0A2K5EFS1</accession>
<dbReference type="AlphaFoldDB" id="A0A2K5EFS1"/>
<sequence>MATPMHRLIARRQAFDTELQPVKTFWILIPSSIVIKDNIVQAGLKLLSSGDPALASQSAKNIGMSHCAQPHTW</sequence>
<keyword evidence="2" id="KW-1185">Reference proteome</keyword>
<name>A0A2K5EFS1_AOTNA</name>